<feature type="region of interest" description="Disordered" evidence="1">
    <location>
        <begin position="140"/>
        <end position="163"/>
    </location>
</feature>
<dbReference type="Pfam" id="PF06985">
    <property type="entry name" value="HET"/>
    <property type="match status" value="1"/>
</dbReference>
<accession>A0A9P5AFM4</accession>
<comment type="caution">
    <text evidence="3">The sequence shown here is derived from an EMBL/GenBank/DDBJ whole genome shotgun (WGS) entry which is preliminary data.</text>
</comment>
<dbReference type="AlphaFoldDB" id="A0A9P5AFM4"/>
<dbReference type="EMBL" id="PVQB02000407">
    <property type="protein sequence ID" value="KAF4337519.1"/>
    <property type="molecule type" value="Genomic_DNA"/>
</dbReference>
<reference evidence="3" key="2">
    <citation type="submission" date="2020-02" db="EMBL/GenBank/DDBJ databases">
        <title>Identification and distribution of gene clusters putatively required for synthesis of sphingolipid metabolism inhibitors in phylogenetically diverse species of the filamentous fungus Fusarium.</title>
        <authorList>
            <person name="Kim H.-S."/>
            <person name="Busman M."/>
            <person name="Brown D.W."/>
            <person name="Divon H."/>
            <person name="Uhlig S."/>
            <person name="Proctor R.H."/>
        </authorList>
    </citation>
    <scope>NUCLEOTIDE SEQUENCE</scope>
    <source>
        <strain evidence="3">NRRL 25174</strain>
    </source>
</reference>
<dbReference type="PANTHER" id="PTHR33112">
    <property type="entry name" value="DOMAIN PROTEIN, PUTATIVE-RELATED"/>
    <property type="match status" value="1"/>
</dbReference>
<reference evidence="3" key="1">
    <citation type="journal article" date="2017" name="Mycologia">
        <title>Fusarium algeriense, sp. nov., a novel toxigenic crown rot pathogen of durum wheat from Algeria is nested in the Fusarium burgessii species complex.</title>
        <authorList>
            <person name="Laraba I."/>
            <person name="Keddad A."/>
            <person name="Boureghda H."/>
            <person name="Abdallah N."/>
            <person name="Vaughan M.M."/>
            <person name="Proctor R.H."/>
            <person name="Busman M."/>
            <person name="O'Donnell K."/>
        </authorList>
    </citation>
    <scope>NUCLEOTIDE SEQUENCE</scope>
    <source>
        <strain evidence="3">NRRL 25174</strain>
    </source>
</reference>
<evidence type="ECO:0000313" key="4">
    <source>
        <dbReference type="Proteomes" id="UP000730481"/>
    </source>
</evidence>
<evidence type="ECO:0000313" key="3">
    <source>
        <dbReference type="EMBL" id="KAF4337519.1"/>
    </source>
</evidence>
<feature type="domain" description="Heterokaryon incompatibility" evidence="2">
    <location>
        <begin position="13"/>
        <end position="216"/>
    </location>
</feature>
<organism evidence="3 4">
    <name type="scientific">Fusarium beomiforme</name>
    <dbReference type="NCBI Taxonomy" id="44412"/>
    <lineage>
        <taxon>Eukaryota</taxon>
        <taxon>Fungi</taxon>
        <taxon>Dikarya</taxon>
        <taxon>Ascomycota</taxon>
        <taxon>Pezizomycotina</taxon>
        <taxon>Sordariomycetes</taxon>
        <taxon>Hypocreomycetidae</taxon>
        <taxon>Hypocreales</taxon>
        <taxon>Nectriaceae</taxon>
        <taxon>Fusarium</taxon>
        <taxon>Fusarium burgessii species complex</taxon>
    </lineage>
</organism>
<gene>
    <name evidence="3" type="ORF">FBEOM_8617</name>
</gene>
<keyword evidence="4" id="KW-1185">Reference proteome</keyword>
<dbReference type="PANTHER" id="PTHR33112:SF16">
    <property type="entry name" value="HETEROKARYON INCOMPATIBILITY DOMAIN-CONTAINING PROTEIN"/>
    <property type="match status" value="1"/>
</dbReference>
<protein>
    <submittedName>
        <fullName evidence="3">Het domain protein</fullName>
    </submittedName>
</protein>
<sequence length="571" mass="65385">MRLVTSNGRRDHYIALSHCWDQDASKHFNTTIGNLSSRTASINFEDMPKTFRDAIIVTKRLGLRYIWIDSLCIIQGEDGDWTTEALKMGQYYGDAFMTIAADCSQGDSEGFLKVRHINMANAFEGTTFASNVLLLPSQRRLKPHRGGEPSSSDGRTPTHRSANDTIYADEVDTIEYQNDEGTRRLHLKSVSWDGRHTRMNPVEDEPLQHRAWTLQERYLSRYTLHFGSEQNFLELHESQKLIYEDGRETFSAYYWTTLHDRNHALPFRGWYCMIEDYTQRNISFRHDTFTALAGVAQKVSQFANAKYCAGLWESDLSRGLLWYVADPGCPVRWRMHSATVSTTDYMGPSWSWACTSGGVRFLLNDLSNRVHPESLLLGYSPSDAIDDIDVPFLELIDCEITPLDINFPHGRLNKGTTLTLRAPVYPVRQLRWESKGKTRYSERRRNEISETCHITIDVNGTLYETEVMLDTLAKDSKILEETQLYAIFLAYTLTIGDMQSLVDYNEGDLINRYIGDIFGLVVAENVNTVTLTCRRVGVFRDSFPLQNDSAKTDAVHKEMFLEKRSKVLTIA</sequence>
<dbReference type="OrthoDB" id="2958217at2759"/>
<proteinExistence type="predicted"/>
<dbReference type="Proteomes" id="UP000730481">
    <property type="component" value="Unassembled WGS sequence"/>
</dbReference>
<evidence type="ECO:0000259" key="2">
    <source>
        <dbReference type="Pfam" id="PF06985"/>
    </source>
</evidence>
<name>A0A9P5AFM4_9HYPO</name>
<evidence type="ECO:0000256" key="1">
    <source>
        <dbReference type="SAM" id="MobiDB-lite"/>
    </source>
</evidence>
<feature type="compositionally biased region" description="Polar residues" evidence="1">
    <location>
        <begin position="149"/>
        <end position="163"/>
    </location>
</feature>
<dbReference type="InterPro" id="IPR010730">
    <property type="entry name" value="HET"/>
</dbReference>